<dbReference type="AlphaFoldDB" id="A0A6H0KJR3"/>
<proteinExistence type="predicted"/>
<sequence>MNTHKLLIYSSVYIVLGCTLLLTACNNDELNPTDNGPIVAQITANIENSAVSRAAGTAWETGDGIGITTANNGTKNYTNIKYTAGSTTGNFTGAPIYFQDSQTTVIFTAYYPFNGTEDTAPGILENNTKIDNQKTDGPQSVQSKIDYLFASATGNNGNPKVTFNFAHKMSQVTLTFQNGEDTDISSLTAYSIEGLKMEGTFNTATGEAKAKDGSSPETLAINVSSAASGTTLPSLILYPQAATDVTLKITLNGQPYNCKLVFKDSQLASGNNYLFTITVNKNEMKVQSSSITSWTPQTDSGSASMG</sequence>
<gene>
    <name evidence="2" type="ORF">BacF7301_03465</name>
</gene>
<accession>A0A6H0KJR3</accession>
<dbReference type="Pfam" id="PF13149">
    <property type="entry name" value="Mfa_like_1"/>
    <property type="match status" value="1"/>
</dbReference>
<feature type="signal peptide" evidence="1">
    <location>
        <begin position="1"/>
        <end position="24"/>
    </location>
</feature>
<dbReference type="CDD" id="cd13120">
    <property type="entry name" value="BF2867_like_N"/>
    <property type="match status" value="1"/>
</dbReference>
<feature type="chain" id="PRO_5026343330" evidence="1">
    <location>
        <begin position="25"/>
        <end position="306"/>
    </location>
</feature>
<evidence type="ECO:0000256" key="1">
    <source>
        <dbReference type="SAM" id="SignalP"/>
    </source>
</evidence>
<dbReference type="CDD" id="cd13121">
    <property type="entry name" value="BF2867_like_C"/>
    <property type="match status" value="1"/>
</dbReference>
<dbReference type="Proteomes" id="UP000501780">
    <property type="component" value="Chromosome"/>
</dbReference>
<dbReference type="PROSITE" id="PS51257">
    <property type="entry name" value="PROKAR_LIPOPROTEIN"/>
    <property type="match status" value="1"/>
</dbReference>
<keyword evidence="3" id="KW-1185">Reference proteome</keyword>
<dbReference type="InterPro" id="IPR025049">
    <property type="entry name" value="Mfa-like_1"/>
</dbReference>
<keyword evidence="1" id="KW-0732">Signal</keyword>
<protein>
    <submittedName>
        <fullName evidence="2">Fimbrillin family protein</fullName>
    </submittedName>
</protein>
<dbReference type="InterPro" id="IPR042278">
    <property type="entry name" value="Mfa-like_1_N"/>
</dbReference>
<evidence type="ECO:0000313" key="3">
    <source>
        <dbReference type="Proteomes" id="UP000501780"/>
    </source>
</evidence>
<organism evidence="2 3">
    <name type="scientific">Bacteroides faecium</name>
    <dbReference type="NCBI Taxonomy" id="2715212"/>
    <lineage>
        <taxon>Bacteria</taxon>
        <taxon>Pseudomonadati</taxon>
        <taxon>Bacteroidota</taxon>
        <taxon>Bacteroidia</taxon>
        <taxon>Bacteroidales</taxon>
        <taxon>Bacteroidaceae</taxon>
        <taxon>Bacteroides</taxon>
    </lineage>
</organism>
<dbReference type="EMBL" id="CP050831">
    <property type="protein sequence ID" value="QIU93261.1"/>
    <property type="molecule type" value="Genomic_DNA"/>
</dbReference>
<reference evidence="2 3" key="1">
    <citation type="submission" date="2020-03" db="EMBL/GenBank/DDBJ databases">
        <title>Genomic analysis of Bacteroides faecium CBA7301.</title>
        <authorList>
            <person name="Kim J."/>
            <person name="Roh S.W."/>
        </authorList>
    </citation>
    <scope>NUCLEOTIDE SEQUENCE [LARGE SCALE GENOMIC DNA]</scope>
    <source>
        <strain evidence="2 3">CBA7301</strain>
    </source>
</reference>
<evidence type="ECO:0000313" key="2">
    <source>
        <dbReference type="EMBL" id="QIU93261.1"/>
    </source>
</evidence>
<dbReference type="RefSeq" id="WP_167960236.1">
    <property type="nucleotide sequence ID" value="NZ_CP050831.1"/>
</dbReference>
<dbReference type="KEGG" id="bfc:BacF7301_03465"/>
<dbReference type="Gene3D" id="2.60.40.2630">
    <property type="match status" value="1"/>
</dbReference>
<name>A0A6H0KJR3_9BACE</name>
<dbReference type="Gene3D" id="2.60.40.2620">
    <property type="entry name" value="Fimbrillin-like"/>
    <property type="match status" value="1"/>
</dbReference>